<name>A0A0B2A3J1_9MICO</name>
<reference evidence="2 3" key="1">
    <citation type="submission" date="2014-11" db="EMBL/GenBank/DDBJ databases">
        <title>Genome sequence of Microbacterium mangrovi MUSC 115(T).</title>
        <authorList>
            <person name="Lee L.-H."/>
        </authorList>
    </citation>
    <scope>NUCLEOTIDE SEQUENCE [LARGE SCALE GENOMIC DNA]</scope>
    <source>
        <strain evidence="2 3">MUSC 115</strain>
    </source>
</reference>
<feature type="transmembrane region" description="Helical" evidence="1">
    <location>
        <begin position="50"/>
        <end position="71"/>
    </location>
</feature>
<keyword evidence="1" id="KW-0812">Transmembrane</keyword>
<dbReference type="AlphaFoldDB" id="A0A0B2A3J1"/>
<evidence type="ECO:0000313" key="2">
    <source>
        <dbReference type="EMBL" id="KHK97620.1"/>
    </source>
</evidence>
<proteinExistence type="predicted"/>
<gene>
    <name evidence="2" type="ORF">LK09_10425</name>
</gene>
<keyword evidence="1" id="KW-1133">Transmembrane helix</keyword>
<evidence type="ECO:0008006" key="4">
    <source>
        <dbReference type="Google" id="ProtNLM"/>
    </source>
</evidence>
<keyword evidence="3" id="KW-1185">Reference proteome</keyword>
<comment type="caution">
    <text evidence="2">The sequence shown here is derived from an EMBL/GenBank/DDBJ whole genome shotgun (WGS) entry which is preliminary data.</text>
</comment>
<dbReference type="EMBL" id="JTDK01000009">
    <property type="protein sequence ID" value="KHK97620.1"/>
    <property type="molecule type" value="Genomic_DNA"/>
</dbReference>
<feature type="transmembrane region" description="Helical" evidence="1">
    <location>
        <begin position="20"/>
        <end position="38"/>
    </location>
</feature>
<evidence type="ECO:0000256" key="1">
    <source>
        <dbReference type="SAM" id="Phobius"/>
    </source>
</evidence>
<dbReference type="Proteomes" id="UP000031030">
    <property type="component" value="Unassembled WGS sequence"/>
</dbReference>
<protein>
    <recommendedName>
        <fullName evidence="4">Bacterial Pleckstrin homology domain-containing protein</fullName>
    </recommendedName>
</protein>
<sequence length="164" mass="17912">MAMPSLRFREVLRGPRWMTALAAAIFALTVFFTVVLIWDVATGREQLGGPLAVIFVIVGVILLCTAMLFLVRRITITVTETHVCGSLFPFRVMRIPLDRIAHVEAVCVDWADAGGIGWRITGRGQYLLWDTGTAASITLTGGATRVIRTNQTAALIEALAVNRD</sequence>
<accession>A0A0B2A3J1</accession>
<evidence type="ECO:0000313" key="3">
    <source>
        <dbReference type="Proteomes" id="UP000031030"/>
    </source>
</evidence>
<keyword evidence="1" id="KW-0472">Membrane</keyword>
<organism evidence="2 3">
    <name type="scientific">Microbacterium mangrovi</name>
    <dbReference type="NCBI Taxonomy" id="1348253"/>
    <lineage>
        <taxon>Bacteria</taxon>
        <taxon>Bacillati</taxon>
        <taxon>Actinomycetota</taxon>
        <taxon>Actinomycetes</taxon>
        <taxon>Micrococcales</taxon>
        <taxon>Microbacteriaceae</taxon>
        <taxon>Microbacterium</taxon>
    </lineage>
</organism>